<reference evidence="1 2" key="1">
    <citation type="submission" date="2016-10" db="EMBL/GenBank/DDBJ databases">
        <authorList>
            <person name="de Groot N.N."/>
        </authorList>
    </citation>
    <scope>NUCLEOTIDE SEQUENCE [LARGE SCALE GENOMIC DNA]</scope>
    <source>
        <strain evidence="1 2">DSM 14045</strain>
    </source>
</reference>
<dbReference type="eggNOG" id="ENOG5033J9V">
    <property type="taxonomic scope" value="Bacteria"/>
</dbReference>
<evidence type="ECO:0000313" key="1">
    <source>
        <dbReference type="EMBL" id="SDY53914.1"/>
    </source>
</evidence>
<dbReference type="OrthoDB" id="3192716at2"/>
<keyword evidence="2" id="KW-1185">Reference proteome</keyword>
<dbReference type="Proteomes" id="UP000183918">
    <property type="component" value="Unassembled WGS sequence"/>
</dbReference>
<organism evidence="1 2">
    <name type="scientific">Lachnobacterium bovis DSM 14045</name>
    <dbReference type="NCBI Taxonomy" id="1122142"/>
    <lineage>
        <taxon>Bacteria</taxon>
        <taxon>Bacillati</taxon>
        <taxon>Bacillota</taxon>
        <taxon>Clostridia</taxon>
        <taxon>Lachnospirales</taxon>
        <taxon>Lachnospiraceae</taxon>
        <taxon>Lachnobacterium</taxon>
    </lineage>
</organism>
<proteinExistence type="predicted"/>
<protein>
    <submittedName>
        <fullName evidence="1">Uncharacterized protein</fullName>
    </submittedName>
</protein>
<accession>A0A1H3KQG5</accession>
<dbReference type="AlphaFoldDB" id="A0A1H3KQG5"/>
<dbReference type="STRING" id="1122142.SAMN02910414_01784"/>
<gene>
    <name evidence="1" type="ORF">SAMN02910414_01784</name>
</gene>
<sequence length="68" mass="7947">MSKLLISETTKEERIALIKKWIPDDDGLNDSDMDLWDIYADYINGKREIAEINASMTGTYYTEEDLRK</sequence>
<dbReference type="RefSeq" id="WP_074718193.1">
    <property type="nucleotide sequence ID" value="NZ_FNPG01000021.1"/>
</dbReference>
<evidence type="ECO:0000313" key="2">
    <source>
        <dbReference type="Proteomes" id="UP000183918"/>
    </source>
</evidence>
<name>A0A1H3KQG5_9FIRM</name>
<dbReference type="EMBL" id="FNPG01000021">
    <property type="protein sequence ID" value="SDY53914.1"/>
    <property type="molecule type" value="Genomic_DNA"/>
</dbReference>